<dbReference type="Proteomes" id="UP000825729">
    <property type="component" value="Unassembled WGS sequence"/>
</dbReference>
<reference evidence="1 2" key="1">
    <citation type="submission" date="2021-07" db="EMBL/GenBank/DDBJ databases">
        <title>The Aristolochia fimbriata genome: insights into angiosperm evolution, floral development and chemical biosynthesis.</title>
        <authorList>
            <person name="Jiao Y."/>
        </authorList>
    </citation>
    <scope>NUCLEOTIDE SEQUENCE [LARGE SCALE GENOMIC DNA]</scope>
    <source>
        <strain evidence="1">IBCAS-2021</strain>
        <tissue evidence="1">Leaf</tissue>
    </source>
</reference>
<protein>
    <submittedName>
        <fullName evidence="1">Uncharacterized protein</fullName>
    </submittedName>
</protein>
<evidence type="ECO:0000313" key="2">
    <source>
        <dbReference type="Proteomes" id="UP000825729"/>
    </source>
</evidence>
<evidence type="ECO:0000313" key="1">
    <source>
        <dbReference type="EMBL" id="KAG9459779.1"/>
    </source>
</evidence>
<organism evidence="1 2">
    <name type="scientific">Aristolochia fimbriata</name>
    <name type="common">White veined hardy Dutchman's pipe vine</name>
    <dbReference type="NCBI Taxonomy" id="158543"/>
    <lineage>
        <taxon>Eukaryota</taxon>
        <taxon>Viridiplantae</taxon>
        <taxon>Streptophyta</taxon>
        <taxon>Embryophyta</taxon>
        <taxon>Tracheophyta</taxon>
        <taxon>Spermatophyta</taxon>
        <taxon>Magnoliopsida</taxon>
        <taxon>Magnoliidae</taxon>
        <taxon>Piperales</taxon>
        <taxon>Aristolochiaceae</taxon>
        <taxon>Aristolochia</taxon>
    </lineage>
</organism>
<gene>
    <name evidence="1" type="ORF">H6P81_004287</name>
</gene>
<name>A0AAV7FFH1_ARIFI</name>
<proteinExistence type="predicted"/>
<keyword evidence="2" id="KW-1185">Reference proteome</keyword>
<dbReference type="AlphaFoldDB" id="A0AAV7FFH1"/>
<comment type="caution">
    <text evidence="1">The sequence shown here is derived from an EMBL/GenBank/DDBJ whole genome shotgun (WGS) entry which is preliminary data.</text>
</comment>
<dbReference type="EMBL" id="JAINDJ010000002">
    <property type="protein sequence ID" value="KAG9459779.1"/>
    <property type="molecule type" value="Genomic_DNA"/>
</dbReference>
<accession>A0AAV7FFH1</accession>
<sequence>MDDPYLCTPTSVSNYIENVAGRSKHPMSESKERFADTAKRVRLIPESNERDFELWQRVAGLGGREPERVTDCRFASLRSSPPSLLNIGGGGGHGVHEGYRTAYEDLGGLVNEGETEEEDDARMADLMGLRLFPSRVVRESKPLLPDFE</sequence>